<dbReference type="AlphaFoldDB" id="A0A6A6R3I7"/>
<keyword evidence="2" id="KW-0472">Membrane</keyword>
<reference evidence="3" key="1">
    <citation type="journal article" date="2020" name="Stud. Mycol.">
        <title>101 Dothideomycetes genomes: a test case for predicting lifestyles and emergence of pathogens.</title>
        <authorList>
            <person name="Haridas S."/>
            <person name="Albert R."/>
            <person name="Binder M."/>
            <person name="Bloem J."/>
            <person name="Labutti K."/>
            <person name="Salamov A."/>
            <person name="Andreopoulos B."/>
            <person name="Baker S."/>
            <person name="Barry K."/>
            <person name="Bills G."/>
            <person name="Bluhm B."/>
            <person name="Cannon C."/>
            <person name="Castanera R."/>
            <person name="Culley D."/>
            <person name="Daum C."/>
            <person name="Ezra D."/>
            <person name="Gonzalez J."/>
            <person name="Henrissat B."/>
            <person name="Kuo A."/>
            <person name="Liang C."/>
            <person name="Lipzen A."/>
            <person name="Lutzoni F."/>
            <person name="Magnuson J."/>
            <person name="Mondo S."/>
            <person name="Nolan M."/>
            <person name="Ohm R."/>
            <person name="Pangilinan J."/>
            <person name="Park H.-J."/>
            <person name="Ramirez L."/>
            <person name="Alfaro M."/>
            <person name="Sun H."/>
            <person name="Tritt A."/>
            <person name="Yoshinaga Y."/>
            <person name="Zwiers L.-H."/>
            <person name="Turgeon B."/>
            <person name="Goodwin S."/>
            <person name="Spatafora J."/>
            <person name="Crous P."/>
            <person name="Grigoriev I."/>
        </authorList>
    </citation>
    <scope>NUCLEOTIDE SEQUENCE</scope>
    <source>
        <strain evidence="3">CBS 269.34</strain>
    </source>
</reference>
<gene>
    <name evidence="3" type="ORF">BU16DRAFT_266730</name>
</gene>
<evidence type="ECO:0000256" key="2">
    <source>
        <dbReference type="SAM" id="Phobius"/>
    </source>
</evidence>
<evidence type="ECO:0000256" key="1">
    <source>
        <dbReference type="SAM" id="MobiDB-lite"/>
    </source>
</evidence>
<proteinExistence type="predicted"/>
<keyword evidence="2" id="KW-1133">Transmembrane helix</keyword>
<organism evidence="3 4">
    <name type="scientific">Lophium mytilinum</name>
    <dbReference type="NCBI Taxonomy" id="390894"/>
    <lineage>
        <taxon>Eukaryota</taxon>
        <taxon>Fungi</taxon>
        <taxon>Dikarya</taxon>
        <taxon>Ascomycota</taxon>
        <taxon>Pezizomycotina</taxon>
        <taxon>Dothideomycetes</taxon>
        <taxon>Pleosporomycetidae</taxon>
        <taxon>Mytilinidiales</taxon>
        <taxon>Mytilinidiaceae</taxon>
        <taxon>Lophium</taxon>
    </lineage>
</organism>
<name>A0A6A6R3I7_9PEZI</name>
<sequence length="197" mass="21216">MTNEKTTFGASVVDTDFPPTLKTPAQQLRNANSHESNMSSIESTSASKTGTPHDDPDPSNPFSAFYKHPDARRSMDDTTSTTKGHLNVYQHDLESGVPISATSTVGAPKVSVDGRVKECTMWPSKQTLMEKAKARKQERGCNPLRTLDKKQKLWAKIFIALFIIAAAVGLGVGISRAVGGGVWSGNGSNKKIPSDQN</sequence>
<keyword evidence="2" id="KW-0812">Transmembrane</keyword>
<dbReference type="OrthoDB" id="5387214at2759"/>
<feature type="region of interest" description="Disordered" evidence="1">
    <location>
        <begin position="1"/>
        <end position="83"/>
    </location>
</feature>
<protein>
    <submittedName>
        <fullName evidence="3">Uncharacterized protein</fullName>
    </submittedName>
</protein>
<feature type="compositionally biased region" description="Polar residues" evidence="1">
    <location>
        <begin position="23"/>
        <end position="50"/>
    </location>
</feature>
<feature type="compositionally biased region" description="Basic and acidic residues" evidence="1">
    <location>
        <begin position="67"/>
        <end position="76"/>
    </location>
</feature>
<dbReference type="EMBL" id="MU004184">
    <property type="protein sequence ID" value="KAF2499301.1"/>
    <property type="molecule type" value="Genomic_DNA"/>
</dbReference>
<evidence type="ECO:0000313" key="3">
    <source>
        <dbReference type="EMBL" id="KAF2499301.1"/>
    </source>
</evidence>
<dbReference type="Proteomes" id="UP000799750">
    <property type="component" value="Unassembled WGS sequence"/>
</dbReference>
<keyword evidence="4" id="KW-1185">Reference proteome</keyword>
<feature type="transmembrane region" description="Helical" evidence="2">
    <location>
        <begin position="153"/>
        <end position="174"/>
    </location>
</feature>
<accession>A0A6A6R3I7</accession>
<evidence type="ECO:0000313" key="4">
    <source>
        <dbReference type="Proteomes" id="UP000799750"/>
    </source>
</evidence>